<evidence type="ECO:0000313" key="2">
    <source>
        <dbReference type="Proteomes" id="UP000245647"/>
    </source>
</evidence>
<protein>
    <submittedName>
        <fullName evidence="1">Uncharacterized protein</fullName>
    </submittedName>
</protein>
<dbReference type="Proteomes" id="UP000245647">
    <property type="component" value="Unassembled WGS sequence"/>
</dbReference>
<accession>A0A2U2PH59</accession>
<name>A0A2U2PH59_9SPHI</name>
<sequence>MLLSSRTYPGAGQHLLEEGMRKSYAYPASPFYINFGTNLIGHKSSVPGQPGLIIWFFIKNYNIKLTPEIVAPF</sequence>
<reference evidence="1 2" key="1">
    <citation type="submission" date="2018-04" db="EMBL/GenBank/DDBJ databases">
        <title>Pedobacter chongqingensis sp. nov., isolated from a rottenly hemp rope.</title>
        <authorList>
            <person name="Cai Y."/>
        </authorList>
    </citation>
    <scope>NUCLEOTIDE SEQUENCE [LARGE SCALE GENOMIC DNA]</scope>
    <source>
        <strain evidence="1 2">FJ4-8</strain>
    </source>
</reference>
<keyword evidence="2" id="KW-1185">Reference proteome</keyword>
<dbReference type="EMBL" id="QEAS01000007">
    <property type="protein sequence ID" value="PWG80748.1"/>
    <property type="molecule type" value="Genomic_DNA"/>
</dbReference>
<comment type="caution">
    <text evidence="1">The sequence shown here is derived from an EMBL/GenBank/DDBJ whole genome shotgun (WGS) entry which is preliminary data.</text>
</comment>
<gene>
    <name evidence="1" type="ORF">DDR33_09810</name>
</gene>
<proteinExistence type="predicted"/>
<dbReference type="AlphaFoldDB" id="A0A2U2PH59"/>
<evidence type="ECO:0000313" key="1">
    <source>
        <dbReference type="EMBL" id="PWG80748.1"/>
    </source>
</evidence>
<organism evidence="1 2">
    <name type="scientific">Pararcticibacter amylolyticus</name>
    <dbReference type="NCBI Taxonomy" id="2173175"/>
    <lineage>
        <taxon>Bacteria</taxon>
        <taxon>Pseudomonadati</taxon>
        <taxon>Bacteroidota</taxon>
        <taxon>Sphingobacteriia</taxon>
        <taxon>Sphingobacteriales</taxon>
        <taxon>Sphingobacteriaceae</taxon>
        <taxon>Pararcticibacter</taxon>
    </lineage>
</organism>